<dbReference type="Gramene" id="OE9A007612T1">
    <property type="protein sequence ID" value="OE9A007612C1"/>
    <property type="gene ID" value="OE9A007612"/>
</dbReference>
<comment type="caution">
    <text evidence="1">The sequence shown here is derived from an EMBL/GenBank/DDBJ whole genome shotgun (WGS) entry which is preliminary data.</text>
</comment>
<keyword evidence="2" id="KW-1185">Reference proteome</keyword>
<proteinExistence type="predicted"/>
<name>A0A8S0UGF3_OLEEU</name>
<accession>A0A8S0UGF3</accession>
<gene>
    <name evidence="1" type="ORF">OLEA9_A007612</name>
</gene>
<reference evidence="1 2" key="1">
    <citation type="submission" date="2019-12" db="EMBL/GenBank/DDBJ databases">
        <authorList>
            <person name="Alioto T."/>
            <person name="Alioto T."/>
            <person name="Gomez Garrido J."/>
        </authorList>
    </citation>
    <scope>NUCLEOTIDE SEQUENCE [LARGE SCALE GENOMIC DNA]</scope>
</reference>
<organism evidence="1 2">
    <name type="scientific">Olea europaea subsp. europaea</name>
    <dbReference type="NCBI Taxonomy" id="158383"/>
    <lineage>
        <taxon>Eukaryota</taxon>
        <taxon>Viridiplantae</taxon>
        <taxon>Streptophyta</taxon>
        <taxon>Embryophyta</taxon>
        <taxon>Tracheophyta</taxon>
        <taxon>Spermatophyta</taxon>
        <taxon>Magnoliopsida</taxon>
        <taxon>eudicotyledons</taxon>
        <taxon>Gunneridae</taxon>
        <taxon>Pentapetalae</taxon>
        <taxon>asterids</taxon>
        <taxon>lamiids</taxon>
        <taxon>Lamiales</taxon>
        <taxon>Oleaceae</taxon>
        <taxon>Oleeae</taxon>
        <taxon>Olea</taxon>
    </lineage>
</organism>
<dbReference type="EMBL" id="CACTIH010007968">
    <property type="protein sequence ID" value="CAA3018921.1"/>
    <property type="molecule type" value="Genomic_DNA"/>
</dbReference>
<dbReference type="AlphaFoldDB" id="A0A8S0UGF3"/>
<evidence type="ECO:0000313" key="1">
    <source>
        <dbReference type="EMBL" id="CAA3018921.1"/>
    </source>
</evidence>
<dbReference type="Proteomes" id="UP000594638">
    <property type="component" value="Unassembled WGS sequence"/>
</dbReference>
<protein>
    <submittedName>
        <fullName evidence="1">Uncharacterized protein</fullName>
    </submittedName>
</protein>
<evidence type="ECO:0000313" key="2">
    <source>
        <dbReference type="Proteomes" id="UP000594638"/>
    </source>
</evidence>
<sequence>MVVEWREREHDAIDAMALEDEACMEALRDCGLKKFFLTSYLRAQPELLRFIVDAWDIEDQVFRLRDQTLELDVSDIYFITGLSQRGACPILTGSRPSGEKMGEVMDRTAGVQAPHEASKNHLLLATECLNPTLFDWATSATVNIKRQLTKCKRGGRDSGGSIATGAQDGSMVALMPRGGGGQQMAWRPEFFIWLRHQMIAVEDWPYVGTDFTGDPDLALPAGED</sequence>